<feature type="transmembrane region" description="Helical" evidence="7">
    <location>
        <begin position="427"/>
        <end position="452"/>
    </location>
</feature>
<feature type="domain" description="Ig-like" evidence="9">
    <location>
        <begin position="37"/>
        <end position="125"/>
    </location>
</feature>
<evidence type="ECO:0000256" key="7">
    <source>
        <dbReference type="SAM" id="Phobius"/>
    </source>
</evidence>
<dbReference type="CDD" id="cd00096">
    <property type="entry name" value="Ig"/>
    <property type="match status" value="1"/>
</dbReference>
<evidence type="ECO:0000259" key="9">
    <source>
        <dbReference type="PROSITE" id="PS50835"/>
    </source>
</evidence>
<evidence type="ECO:0000256" key="3">
    <source>
        <dbReference type="ARBA" id="ARBA00022737"/>
    </source>
</evidence>
<evidence type="ECO:0000256" key="5">
    <source>
        <dbReference type="ARBA" id="ARBA00023319"/>
    </source>
</evidence>
<sequence>MAGLRVLLCLGALLARQGSAGLRLLLNPSRANLSVRPNSEVLPGIHPDLETVAIGEVHDNVTLRCGSASGSRGLVTWYRNDSEPAFLVSSNSSLPRAAPRFSLEDAGALRIEALRLEDDGNYTCQEVLNEIYWFPVRLRVASGPAYVEVNISATGTLPNGTLYAARGSQVDFNCCSAAQPPPEVEWWIQTHSIPEFLGKNLSANSFTLMLMSQNLQGNYTCSTTNVLSGRQRKVTTELLVYWPPPSAPQCSVEVSSESTTLELACNWDGGYPDPTFLWTEEPGGTIMGNSKLQTLSPAQLLEGKKFKCVGNHILGPESGASCVVKLSSPLLPSQPMRTCFVGGNVTLTCKVSGANPPARIQWLRNLTQPAIQPSSHYIITQQGQSSSLTIHNCSQDLDEGFYYCQAENLVGVRATNIWLSVKEPLNIGGIVGTVVSLLLLGLAVVSGLTLYYSPAFWWKGGSTFRGQDMGDVMVLVDSEEEEEEEEEEEKEDVAEEVEQETNETEELPKGISKHGHIHRVTALVNGNLDRMGNGFQEFQDDSDGQQSGIVQEDGKPV</sequence>
<proteinExistence type="predicted"/>
<dbReference type="PROSITE" id="PS50835">
    <property type="entry name" value="IG_LIKE"/>
    <property type="match status" value="4"/>
</dbReference>
<feature type="domain" description="Ig-like" evidence="9">
    <location>
        <begin position="332"/>
        <end position="420"/>
    </location>
</feature>
<reference evidence="10" key="2">
    <citation type="submission" date="2025-09" db="UniProtKB">
        <authorList>
            <consortium name="Ensembl"/>
        </authorList>
    </citation>
    <scope>IDENTIFICATION</scope>
</reference>
<feature type="domain" description="Ig-like" evidence="9">
    <location>
        <begin position="144"/>
        <end position="235"/>
    </location>
</feature>
<keyword evidence="5" id="KW-0393">Immunoglobulin domain</keyword>
<dbReference type="SMART" id="SM00408">
    <property type="entry name" value="IGc2"/>
    <property type="match status" value="3"/>
</dbReference>
<reference evidence="10" key="1">
    <citation type="submission" date="2025-08" db="UniProtKB">
        <authorList>
            <consortium name="Ensembl"/>
        </authorList>
    </citation>
    <scope>IDENTIFICATION</scope>
</reference>
<dbReference type="SUPFAM" id="SSF48726">
    <property type="entry name" value="Immunoglobulin"/>
    <property type="match status" value="4"/>
</dbReference>
<keyword evidence="7" id="KW-0812">Transmembrane</keyword>
<dbReference type="SMART" id="SM00406">
    <property type="entry name" value="IGv"/>
    <property type="match status" value="2"/>
</dbReference>
<dbReference type="Ensembl" id="ENSMSIT00000000863.1">
    <property type="protein sequence ID" value="ENSMSIP00000000656.1"/>
    <property type="gene ID" value="ENSMSIG00000000628.1"/>
</dbReference>
<evidence type="ECO:0000313" key="10">
    <source>
        <dbReference type="Ensembl" id="ENSMSIP00000000656.1"/>
    </source>
</evidence>
<keyword evidence="7" id="KW-0472">Membrane</keyword>
<keyword evidence="11" id="KW-1185">Reference proteome</keyword>
<keyword evidence="4" id="KW-1015">Disulfide bond</keyword>
<evidence type="ECO:0000256" key="1">
    <source>
        <dbReference type="ARBA" id="ARBA00004479"/>
    </source>
</evidence>
<organism evidence="10 11">
    <name type="scientific">Mus spicilegus</name>
    <name type="common">Mound-building mouse</name>
    <dbReference type="NCBI Taxonomy" id="10103"/>
    <lineage>
        <taxon>Eukaryota</taxon>
        <taxon>Metazoa</taxon>
        <taxon>Chordata</taxon>
        <taxon>Craniata</taxon>
        <taxon>Vertebrata</taxon>
        <taxon>Euteleostomi</taxon>
        <taxon>Mammalia</taxon>
        <taxon>Eutheria</taxon>
        <taxon>Euarchontoglires</taxon>
        <taxon>Glires</taxon>
        <taxon>Rodentia</taxon>
        <taxon>Myomorpha</taxon>
        <taxon>Muroidea</taxon>
        <taxon>Muridae</taxon>
        <taxon>Murinae</taxon>
        <taxon>Mus</taxon>
        <taxon>Mus</taxon>
    </lineage>
</organism>
<accession>A0A8C6G563</accession>
<dbReference type="GO" id="GO:0016020">
    <property type="term" value="C:membrane"/>
    <property type="evidence" value="ECO:0007669"/>
    <property type="project" value="UniProtKB-SubCell"/>
</dbReference>
<evidence type="ECO:0000256" key="2">
    <source>
        <dbReference type="ARBA" id="ARBA00022729"/>
    </source>
</evidence>
<evidence type="ECO:0000256" key="4">
    <source>
        <dbReference type="ARBA" id="ARBA00023157"/>
    </source>
</evidence>
<dbReference type="InterPro" id="IPR003598">
    <property type="entry name" value="Ig_sub2"/>
</dbReference>
<dbReference type="InterPro" id="IPR051170">
    <property type="entry name" value="Neural/epithelial_adhesion"/>
</dbReference>
<protein>
    <submittedName>
        <fullName evidence="10">V-set and immunoglobulin domain containing 10</fullName>
    </submittedName>
</protein>
<keyword evidence="7" id="KW-1133">Transmembrane helix</keyword>
<dbReference type="Pfam" id="PF00047">
    <property type="entry name" value="ig"/>
    <property type="match status" value="1"/>
</dbReference>
<dbReference type="InterPro" id="IPR003599">
    <property type="entry name" value="Ig_sub"/>
</dbReference>
<dbReference type="GeneTree" id="ENSGT00940000159876"/>
<evidence type="ECO:0000256" key="8">
    <source>
        <dbReference type="SAM" id="SignalP"/>
    </source>
</evidence>
<dbReference type="InterPro" id="IPR013106">
    <property type="entry name" value="Ig_V-set"/>
</dbReference>
<dbReference type="SMART" id="SM00409">
    <property type="entry name" value="IG"/>
    <property type="match status" value="3"/>
</dbReference>
<keyword evidence="3" id="KW-0677">Repeat</keyword>
<keyword evidence="2 8" id="KW-0732">Signal</keyword>
<dbReference type="GO" id="GO:0043005">
    <property type="term" value="C:neuron projection"/>
    <property type="evidence" value="ECO:0007669"/>
    <property type="project" value="UniProtKB-ARBA"/>
</dbReference>
<name>A0A8C6G563_MUSSI</name>
<feature type="region of interest" description="Disordered" evidence="6">
    <location>
        <begin position="477"/>
        <end position="514"/>
    </location>
</feature>
<dbReference type="Proteomes" id="UP000694415">
    <property type="component" value="Unplaced"/>
</dbReference>
<feature type="region of interest" description="Disordered" evidence="6">
    <location>
        <begin position="531"/>
        <end position="557"/>
    </location>
</feature>
<dbReference type="PANTHER" id="PTHR12231:SF222">
    <property type="entry name" value="V-SET AND IMMUNOGLOBULIN DOMAIN-CONTAINING PROTEIN 10"/>
    <property type="match status" value="1"/>
</dbReference>
<dbReference type="PANTHER" id="PTHR12231">
    <property type="entry name" value="CTX-RELATED TYPE I TRANSMEMBRANE PROTEIN"/>
    <property type="match status" value="1"/>
</dbReference>
<dbReference type="InterPro" id="IPR013783">
    <property type="entry name" value="Ig-like_fold"/>
</dbReference>
<evidence type="ECO:0000313" key="11">
    <source>
        <dbReference type="Proteomes" id="UP000694415"/>
    </source>
</evidence>
<dbReference type="InterPro" id="IPR036179">
    <property type="entry name" value="Ig-like_dom_sf"/>
</dbReference>
<dbReference type="Pfam" id="PF13927">
    <property type="entry name" value="Ig_3"/>
    <property type="match status" value="2"/>
</dbReference>
<evidence type="ECO:0000256" key="6">
    <source>
        <dbReference type="SAM" id="MobiDB-lite"/>
    </source>
</evidence>
<feature type="domain" description="Ig-like" evidence="9">
    <location>
        <begin position="248"/>
        <end position="327"/>
    </location>
</feature>
<dbReference type="Gene3D" id="2.60.40.10">
    <property type="entry name" value="Immunoglobulins"/>
    <property type="match status" value="3"/>
</dbReference>
<dbReference type="InterPro" id="IPR007110">
    <property type="entry name" value="Ig-like_dom"/>
</dbReference>
<dbReference type="InterPro" id="IPR013151">
    <property type="entry name" value="Immunoglobulin_dom"/>
</dbReference>
<feature type="chain" id="PRO_5034231368" evidence="8">
    <location>
        <begin position="22"/>
        <end position="557"/>
    </location>
</feature>
<comment type="subcellular location">
    <subcellularLocation>
        <location evidence="1">Membrane</location>
        <topology evidence="1">Single-pass type I membrane protein</topology>
    </subcellularLocation>
</comment>
<dbReference type="AlphaFoldDB" id="A0A8C6G563"/>
<feature type="compositionally biased region" description="Acidic residues" evidence="6">
    <location>
        <begin position="477"/>
        <end position="505"/>
    </location>
</feature>
<feature type="signal peptide" evidence="8">
    <location>
        <begin position="1"/>
        <end position="21"/>
    </location>
</feature>